<feature type="region of interest" description="Disordered" evidence="1">
    <location>
        <begin position="495"/>
        <end position="524"/>
    </location>
</feature>
<evidence type="ECO:0000313" key="2">
    <source>
        <dbReference type="EMBL" id="KAK9746864.1"/>
    </source>
</evidence>
<gene>
    <name evidence="2" type="ORF">QE152_g5784</name>
</gene>
<organism evidence="2 3">
    <name type="scientific">Popillia japonica</name>
    <name type="common">Japanese beetle</name>
    <dbReference type="NCBI Taxonomy" id="7064"/>
    <lineage>
        <taxon>Eukaryota</taxon>
        <taxon>Metazoa</taxon>
        <taxon>Ecdysozoa</taxon>
        <taxon>Arthropoda</taxon>
        <taxon>Hexapoda</taxon>
        <taxon>Insecta</taxon>
        <taxon>Pterygota</taxon>
        <taxon>Neoptera</taxon>
        <taxon>Endopterygota</taxon>
        <taxon>Coleoptera</taxon>
        <taxon>Polyphaga</taxon>
        <taxon>Scarabaeiformia</taxon>
        <taxon>Scarabaeidae</taxon>
        <taxon>Rutelinae</taxon>
        <taxon>Popillia</taxon>
    </lineage>
</organism>
<protein>
    <submittedName>
        <fullName evidence="2">Uncharacterized protein</fullName>
    </submittedName>
</protein>
<feature type="region of interest" description="Disordered" evidence="1">
    <location>
        <begin position="316"/>
        <end position="354"/>
    </location>
</feature>
<proteinExistence type="predicted"/>
<feature type="region of interest" description="Disordered" evidence="1">
    <location>
        <begin position="156"/>
        <end position="175"/>
    </location>
</feature>
<comment type="caution">
    <text evidence="2">The sequence shown here is derived from an EMBL/GenBank/DDBJ whole genome shotgun (WGS) entry which is preliminary data.</text>
</comment>
<feature type="compositionally biased region" description="Basic and acidic residues" evidence="1">
    <location>
        <begin position="392"/>
        <end position="411"/>
    </location>
</feature>
<feature type="compositionally biased region" description="Polar residues" evidence="1">
    <location>
        <begin position="495"/>
        <end position="517"/>
    </location>
</feature>
<evidence type="ECO:0000313" key="3">
    <source>
        <dbReference type="Proteomes" id="UP001458880"/>
    </source>
</evidence>
<evidence type="ECO:0000256" key="1">
    <source>
        <dbReference type="SAM" id="MobiDB-lite"/>
    </source>
</evidence>
<accession>A0AAW1MLY0</accession>
<sequence length="687" mass="77513">MSRARSYAAYATSNPPPPAPAACYYYDDMEGYVGDYSESDGLSDGGTHVVTAQPPPPDVTEIYRRKTVSPTTIPPAAIPPPPPPTTSMDYHAVYAPQEYYYESGTPQAAPASRRATLAYRKRIPLERPARYYSPVESGELYDTMGFRSTHQMVPNIGRNLPPRVPSTSAVRQSSVRRHPITVRTPRFYRRPGSTTLYKRPSALCLPVACQPDPAVYKRSKRPSNDQIYQPEYVYQPPPATKVAYPTERIRSSQYKPAQEATPGGEYTDLNVTKSKLDAALQRYEQIFEKSGTDGDQRYPDAKIAQMLKPKVPQTIKDKQQEHEKLNSSKQQQQQHQEKHPDGKQKNKNRKSPKIDWSKARILEVEGAESDALEKILLADLKANGMVESDDLVENKSERKKSPPRNEKKQEKIAQNLEPNLPEISLKDLPKSFNYQEIQNVVVKTKQHQQNQQNQKQAELKQFHNNNNASDHIPPSKKCSKMNLAQEQLLQMSSDTVYSRPASAQGSHLSSKRQASNENLDKSSECKSVRAGVVPRVLVDDALELHRTKSYVVNLIDHALSNHFGTNLCEKYSTKDYSTKDNPIDPRVAMELLKKHSACKVNKDMCLEIAQALADTFNNSTTSCSTMTQCEAKAEASACTCNKSGEEPLYVKQLKQLRWGHLKHIQREVRRLEDLERFLDSCTSNTFS</sequence>
<keyword evidence="3" id="KW-1185">Reference proteome</keyword>
<reference evidence="2 3" key="1">
    <citation type="journal article" date="2024" name="BMC Genomics">
        <title>De novo assembly and annotation of Popillia japonica's genome with initial clues to its potential as an invasive pest.</title>
        <authorList>
            <person name="Cucini C."/>
            <person name="Boschi S."/>
            <person name="Funari R."/>
            <person name="Cardaioli E."/>
            <person name="Iannotti N."/>
            <person name="Marturano G."/>
            <person name="Paoli F."/>
            <person name="Bruttini M."/>
            <person name="Carapelli A."/>
            <person name="Frati F."/>
            <person name="Nardi F."/>
        </authorList>
    </citation>
    <scope>NUCLEOTIDE SEQUENCE [LARGE SCALE GENOMIC DNA]</scope>
    <source>
        <strain evidence="2">DMR45628</strain>
    </source>
</reference>
<name>A0AAW1MLY0_POPJA</name>
<dbReference type="AlphaFoldDB" id="A0AAW1MLY0"/>
<feature type="region of interest" description="Disordered" evidence="1">
    <location>
        <begin position="36"/>
        <end position="60"/>
    </location>
</feature>
<dbReference type="EMBL" id="JASPKY010000036">
    <property type="protein sequence ID" value="KAK9746864.1"/>
    <property type="molecule type" value="Genomic_DNA"/>
</dbReference>
<feature type="compositionally biased region" description="Basic and acidic residues" evidence="1">
    <location>
        <begin position="316"/>
        <end position="326"/>
    </location>
</feature>
<dbReference type="Proteomes" id="UP001458880">
    <property type="component" value="Unassembled WGS sequence"/>
</dbReference>
<feature type="region of interest" description="Disordered" evidence="1">
    <location>
        <begin position="388"/>
        <end position="418"/>
    </location>
</feature>
<feature type="compositionally biased region" description="Basic and acidic residues" evidence="1">
    <location>
        <begin position="335"/>
        <end position="344"/>
    </location>
</feature>